<evidence type="ECO:0000313" key="6">
    <source>
        <dbReference type="Proteomes" id="UP000224854"/>
    </source>
</evidence>
<gene>
    <name evidence="5" type="ORF">CDD82_2156</name>
</gene>
<keyword evidence="3" id="KW-0843">Virulence</keyword>
<evidence type="ECO:0000256" key="2">
    <source>
        <dbReference type="ARBA" id="ARBA00022729"/>
    </source>
</evidence>
<keyword evidence="4" id="KW-1015">Disulfide bond</keyword>
<evidence type="ECO:0000313" key="5">
    <source>
        <dbReference type="EMBL" id="PHH61301.1"/>
    </source>
</evidence>
<dbReference type="EMBL" id="NJEU01001738">
    <property type="protein sequence ID" value="PHH61301.1"/>
    <property type="molecule type" value="Genomic_DNA"/>
</dbReference>
<proteinExistence type="predicted"/>
<evidence type="ECO:0000256" key="4">
    <source>
        <dbReference type="ARBA" id="ARBA00023157"/>
    </source>
</evidence>
<dbReference type="OrthoDB" id="4927890at2759"/>
<name>A0A2C5Y333_9HYPO</name>
<dbReference type="Pfam" id="PF01375">
    <property type="entry name" value="Enterotoxin_a"/>
    <property type="match status" value="1"/>
</dbReference>
<comment type="caution">
    <text evidence="5">The sequence shown here is derived from an EMBL/GenBank/DDBJ whole genome shotgun (WGS) entry which is preliminary data.</text>
</comment>
<evidence type="ECO:0000256" key="1">
    <source>
        <dbReference type="ARBA" id="ARBA00022656"/>
    </source>
</evidence>
<keyword evidence="6" id="KW-1185">Reference proteome</keyword>
<keyword evidence="2" id="KW-0732">Signal</keyword>
<dbReference type="Gene3D" id="3.90.210.10">
    <property type="entry name" value="Heat-Labile Enterotoxin, subunit A"/>
    <property type="match status" value="1"/>
</dbReference>
<reference evidence="5 6" key="1">
    <citation type="submission" date="2017-06" db="EMBL/GenBank/DDBJ databases">
        <title>Ant-infecting Ophiocordyceps genomes reveal a high diversity of potential behavioral manipulation genes and a possible major role for enterotoxins.</title>
        <authorList>
            <person name="De Bekker C."/>
            <person name="Evans H.C."/>
            <person name="Brachmann A."/>
            <person name="Hughes D.P."/>
        </authorList>
    </citation>
    <scope>NUCLEOTIDE SEQUENCE [LARGE SCALE GENOMIC DNA]</scope>
    <source>
        <strain evidence="5 6">1348a</strain>
    </source>
</reference>
<evidence type="ECO:0000256" key="3">
    <source>
        <dbReference type="ARBA" id="ARBA00023026"/>
    </source>
</evidence>
<dbReference type="SUPFAM" id="SSF56399">
    <property type="entry name" value="ADP-ribosylation"/>
    <property type="match status" value="1"/>
</dbReference>
<keyword evidence="1" id="KW-0800">Toxin</keyword>
<accession>A0A2C5Y333</accession>
<dbReference type="AlphaFoldDB" id="A0A2C5Y333"/>
<sequence length="165" mass="19050">MIKLSDSLLQFDEYPEEDEYTAMGGILWEQVYGWIRLPNNYEAMTTEQLKNGESNFYDMARKHLAFNRDYNSNKFKGQPASGGQLRLAGAPQSEWPWSYYQNKPLREAALEFMQEMGGVVDWHGDFPLIAPRPWVKSIEVANEPSTWLDENVNEVPRPLVGVDMI</sequence>
<organism evidence="5 6">
    <name type="scientific">Ophiocordyceps australis</name>
    <dbReference type="NCBI Taxonomy" id="1399860"/>
    <lineage>
        <taxon>Eukaryota</taxon>
        <taxon>Fungi</taxon>
        <taxon>Dikarya</taxon>
        <taxon>Ascomycota</taxon>
        <taxon>Pezizomycotina</taxon>
        <taxon>Sordariomycetes</taxon>
        <taxon>Hypocreomycetidae</taxon>
        <taxon>Hypocreales</taxon>
        <taxon>Ophiocordycipitaceae</taxon>
        <taxon>Ophiocordyceps</taxon>
    </lineage>
</organism>
<dbReference type="GO" id="GO:0090729">
    <property type="term" value="F:toxin activity"/>
    <property type="evidence" value="ECO:0007669"/>
    <property type="project" value="UniProtKB-KW"/>
</dbReference>
<dbReference type="Proteomes" id="UP000224854">
    <property type="component" value="Unassembled WGS sequence"/>
</dbReference>
<protein>
    <submittedName>
        <fullName evidence="5">Putative enterotoxin</fullName>
    </submittedName>
</protein>
<dbReference type="InterPro" id="IPR001144">
    <property type="entry name" value="Enterotoxin_A"/>
</dbReference>